<gene>
    <name evidence="2" type="ORF">OV287_35045</name>
</gene>
<keyword evidence="3" id="KW-1185">Reference proteome</keyword>
<proteinExistence type="predicted"/>
<name>A0ABT4AFL1_9BACT</name>
<feature type="domain" description="DUF2357" evidence="1">
    <location>
        <begin position="14"/>
        <end position="133"/>
    </location>
</feature>
<sequence length="416" mass="46854">MGFSGCDVAGVAAVLGELVPAFLSALETLLRAPRERSVEHWTEAPVHAVRQANRETLRWLVRHPDVCQSVLGRTEERREGREVLVPRRAWRGDLDHAANRYVAWLVRQVARRLHETAECMRKGRNRRKSMDPDLALWCEGRIQRLVGGADALETLSRREPLATLSPEPPSDSALLTLADDPAYARVHAFGQLFLSPRFQLPEDESLLEAPVRPSYELYELWTFLALRKLLGEHLPGAHWTSEGIDRLRFFDQNPNGASYTAHWPGRGRLGLYFNLPFPGFLAQKKDERWSISGARRPDLVVTWRPESGQGCWLCLDAKYRTGERNMAEAFESAHLYRDALRWRGLGERGRCAGAVLLVPAMDSDTAPWFEKSFRDEHGVGAFCLTPGQSPPAGLVNWFRKQLGWDEPSSATTTGGA</sequence>
<evidence type="ECO:0000313" key="2">
    <source>
        <dbReference type="EMBL" id="MCY1079689.1"/>
    </source>
</evidence>
<organism evidence="2 3">
    <name type="scientific">Archangium lansingense</name>
    <dbReference type="NCBI Taxonomy" id="2995310"/>
    <lineage>
        <taxon>Bacteria</taxon>
        <taxon>Pseudomonadati</taxon>
        <taxon>Myxococcota</taxon>
        <taxon>Myxococcia</taxon>
        <taxon>Myxococcales</taxon>
        <taxon>Cystobacterineae</taxon>
        <taxon>Archangiaceae</taxon>
        <taxon>Archangium</taxon>
    </lineage>
</organism>
<dbReference type="RefSeq" id="WP_267538390.1">
    <property type="nucleotide sequence ID" value="NZ_JAPNKA010000001.1"/>
</dbReference>
<dbReference type="Proteomes" id="UP001207654">
    <property type="component" value="Unassembled WGS sequence"/>
</dbReference>
<dbReference type="InterPro" id="IPR007505">
    <property type="entry name" value="PDDEXK_7"/>
</dbReference>
<protein>
    <submittedName>
        <fullName evidence="2">DUF2357 domain-containing protein</fullName>
    </submittedName>
</protein>
<dbReference type="InterPro" id="IPR018633">
    <property type="entry name" value="DUF2357"/>
</dbReference>
<dbReference type="EMBL" id="JAPNKA010000001">
    <property type="protein sequence ID" value="MCY1079689.1"/>
    <property type="molecule type" value="Genomic_DNA"/>
</dbReference>
<reference evidence="2 3" key="1">
    <citation type="submission" date="2022-11" db="EMBL/GenBank/DDBJ databases">
        <title>Minimal conservation of predation-associated metabolite biosynthetic gene clusters underscores biosynthetic potential of Myxococcota including descriptions for ten novel species: Archangium lansinium sp. nov., Myxococcus landrumus sp. nov., Nannocystis bai.</title>
        <authorList>
            <person name="Ahearne A."/>
            <person name="Stevens C."/>
            <person name="Phillips K."/>
        </authorList>
    </citation>
    <scope>NUCLEOTIDE SEQUENCE [LARGE SCALE GENOMIC DNA]</scope>
    <source>
        <strain evidence="2 3">MIWBW</strain>
    </source>
</reference>
<accession>A0ABT4AFL1</accession>
<dbReference type="Pfam" id="PF09823">
    <property type="entry name" value="DUF2357"/>
    <property type="match status" value="1"/>
</dbReference>
<evidence type="ECO:0000259" key="1">
    <source>
        <dbReference type="Pfam" id="PF09823"/>
    </source>
</evidence>
<comment type="caution">
    <text evidence="2">The sequence shown here is derived from an EMBL/GenBank/DDBJ whole genome shotgun (WGS) entry which is preliminary data.</text>
</comment>
<evidence type="ECO:0000313" key="3">
    <source>
        <dbReference type="Proteomes" id="UP001207654"/>
    </source>
</evidence>
<dbReference type="Pfam" id="PF04411">
    <property type="entry name" value="PDDEXK_7"/>
    <property type="match status" value="1"/>
</dbReference>